<dbReference type="InterPro" id="IPR043128">
    <property type="entry name" value="Rev_trsase/Diguanyl_cyclase"/>
</dbReference>
<evidence type="ECO:0000256" key="1">
    <source>
        <dbReference type="SAM" id="Phobius"/>
    </source>
</evidence>
<dbReference type="PROSITE" id="PS50887">
    <property type="entry name" value="GGDEF"/>
    <property type="match status" value="1"/>
</dbReference>
<dbReference type="Gene3D" id="3.30.70.270">
    <property type="match status" value="1"/>
</dbReference>
<gene>
    <name evidence="3" type="ordered locus">Deipe_1992</name>
</gene>
<dbReference type="PATRIC" id="fig|937777.3.peg.1999"/>
<dbReference type="AlphaFoldDB" id="L0A0W5"/>
<dbReference type="FunFam" id="3.30.70.270:FF:000001">
    <property type="entry name" value="Diguanylate cyclase domain protein"/>
    <property type="match status" value="1"/>
</dbReference>
<dbReference type="Proteomes" id="UP000010467">
    <property type="component" value="Chromosome"/>
</dbReference>
<keyword evidence="1" id="KW-1133">Transmembrane helix</keyword>
<evidence type="ECO:0000313" key="3">
    <source>
        <dbReference type="EMBL" id="AFZ67491.1"/>
    </source>
</evidence>
<feature type="transmembrane region" description="Helical" evidence="1">
    <location>
        <begin position="25"/>
        <end position="46"/>
    </location>
</feature>
<reference evidence="4" key="1">
    <citation type="submission" date="2012-03" db="EMBL/GenBank/DDBJ databases">
        <title>Complete sequence of chromosome of Deinococcus peraridilitoris DSM 19664.</title>
        <authorList>
            <person name="Lucas S."/>
            <person name="Copeland A."/>
            <person name="Lapidus A."/>
            <person name="Glavina del Rio T."/>
            <person name="Dalin E."/>
            <person name="Tice H."/>
            <person name="Bruce D."/>
            <person name="Goodwin L."/>
            <person name="Pitluck S."/>
            <person name="Peters L."/>
            <person name="Mikhailova N."/>
            <person name="Lu M."/>
            <person name="Kyrpides N."/>
            <person name="Mavromatis K."/>
            <person name="Ivanova N."/>
            <person name="Brettin T."/>
            <person name="Detter J.C."/>
            <person name="Han C."/>
            <person name="Larimer F."/>
            <person name="Land M."/>
            <person name="Hauser L."/>
            <person name="Markowitz V."/>
            <person name="Cheng J.-F."/>
            <person name="Hugenholtz P."/>
            <person name="Woyke T."/>
            <person name="Wu D."/>
            <person name="Pukall R."/>
            <person name="Steenblock K."/>
            <person name="Brambilla E."/>
            <person name="Klenk H.-P."/>
            <person name="Eisen J.A."/>
        </authorList>
    </citation>
    <scope>NUCLEOTIDE SEQUENCE [LARGE SCALE GENOMIC DNA]</scope>
    <source>
        <strain evidence="4">DSM 19664 / LMG 22246 / CIP 109416 / KR-200</strain>
    </source>
</reference>
<dbReference type="SMART" id="SM00267">
    <property type="entry name" value="GGDEF"/>
    <property type="match status" value="1"/>
</dbReference>
<evidence type="ECO:0000313" key="4">
    <source>
        <dbReference type="Proteomes" id="UP000010467"/>
    </source>
</evidence>
<proteinExistence type="predicted"/>
<accession>L0A0W5</accession>
<dbReference type="InterPro" id="IPR029787">
    <property type="entry name" value="Nucleotide_cyclase"/>
</dbReference>
<feature type="transmembrane region" description="Helical" evidence="1">
    <location>
        <begin position="115"/>
        <end position="133"/>
    </location>
</feature>
<evidence type="ECO:0000259" key="2">
    <source>
        <dbReference type="PROSITE" id="PS50887"/>
    </source>
</evidence>
<dbReference type="Pfam" id="PF00990">
    <property type="entry name" value="GGDEF"/>
    <property type="match status" value="1"/>
</dbReference>
<feature type="transmembrane region" description="Helical" evidence="1">
    <location>
        <begin position="82"/>
        <end position="103"/>
    </location>
</feature>
<dbReference type="InterPro" id="IPR050469">
    <property type="entry name" value="Diguanylate_Cyclase"/>
</dbReference>
<keyword evidence="4" id="KW-1185">Reference proteome</keyword>
<dbReference type="KEGG" id="dpd:Deipe_1992"/>
<dbReference type="HOGENOM" id="CLU_000445_11_1_0"/>
<dbReference type="PANTHER" id="PTHR45138">
    <property type="entry name" value="REGULATORY COMPONENTS OF SENSORY TRANSDUCTION SYSTEM"/>
    <property type="match status" value="1"/>
</dbReference>
<keyword evidence="1" id="KW-0812">Transmembrane</keyword>
<keyword evidence="1" id="KW-0472">Membrane</keyword>
<dbReference type="CDD" id="cd01949">
    <property type="entry name" value="GGDEF"/>
    <property type="match status" value="1"/>
</dbReference>
<feature type="transmembrane region" description="Helical" evidence="1">
    <location>
        <begin position="139"/>
        <end position="158"/>
    </location>
</feature>
<feature type="transmembrane region" description="Helical" evidence="1">
    <location>
        <begin position="170"/>
        <end position="190"/>
    </location>
</feature>
<feature type="domain" description="GGDEF" evidence="2">
    <location>
        <begin position="238"/>
        <end position="364"/>
    </location>
</feature>
<dbReference type="SUPFAM" id="SSF55073">
    <property type="entry name" value="Nucleotide cyclase"/>
    <property type="match status" value="1"/>
</dbReference>
<dbReference type="eggNOG" id="COG3706">
    <property type="taxonomic scope" value="Bacteria"/>
</dbReference>
<dbReference type="NCBIfam" id="TIGR00254">
    <property type="entry name" value="GGDEF"/>
    <property type="match status" value="1"/>
</dbReference>
<dbReference type="STRING" id="937777.Deipe_1992"/>
<name>L0A0W5_DEIPD</name>
<dbReference type="GO" id="GO:0052621">
    <property type="term" value="F:diguanylate cyclase activity"/>
    <property type="evidence" value="ECO:0007669"/>
    <property type="project" value="TreeGrafter"/>
</dbReference>
<dbReference type="InterPro" id="IPR000160">
    <property type="entry name" value="GGDEF_dom"/>
</dbReference>
<organism evidence="3 4">
    <name type="scientific">Deinococcus peraridilitoris (strain DSM 19664 / LMG 22246 / CIP 109416 / KR-200)</name>
    <dbReference type="NCBI Taxonomy" id="937777"/>
    <lineage>
        <taxon>Bacteria</taxon>
        <taxon>Thermotogati</taxon>
        <taxon>Deinococcota</taxon>
        <taxon>Deinococci</taxon>
        <taxon>Deinococcales</taxon>
        <taxon>Deinococcaceae</taxon>
        <taxon>Deinococcus</taxon>
    </lineage>
</organism>
<sequence>MLVFVSAALPTSTLSLDPAAPIRRAALTTMLLLSVLTAVLTLAFAVTASWSHQDTVGLALLGVWDLGLLLALRLWPGSLRTVGYLFFVVGAVVGVMKFAWSVLAPGQVPYFGPYAYWLPLSYLVAVVVLPPRAALLSSLAVYAAFLAVGGVFAFYSDLPVAVTKGAISGFLQFYLSHAVYLSVYAMLAYLCRQYLRAVIQAEQQAQTAFEDVLTGLPNRRQLNLWLEADLARAQVYGEPFSLVVFDLDHFKQINDSFGHETGDVVLRTTASTVKRALRDDSRFGRWGGEEFVLLLPKTDLEGARRVAQRLDQLLRSESHPRAGVVSASFGVAQATVDDTPSSLFARADAAMYSAKQAGRARVHV</sequence>
<dbReference type="PANTHER" id="PTHR45138:SF9">
    <property type="entry name" value="DIGUANYLATE CYCLASE DGCM-RELATED"/>
    <property type="match status" value="1"/>
</dbReference>
<dbReference type="EMBL" id="CP003382">
    <property type="protein sequence ID" value="AFZ67491.1"/>
    <property type="molecule type" value="Genomic_DNA"/>
</dbReference>
<feature type="transmembrane region" description="Helical" evidence="1">
    <location>
        <begin position="58"/>
        <end position="76"/>
    </location>
</feature>
<protein>
    <submittedName>
        <fullName evidence="3">Diguanylate cyclase (GGDEF) domain-containing protein</fullName>
    </submittedName>
</protein>